<keyword evidence="2" id="KW-1185">Reference proteome</keyword>
<comment type="caution">
    <text evidence="1">The sequence shown here is derived from an EMBL/GenBank/DDBJ whole genome shotgun (WGS) entry which is preliminary data.</text>
</comment>
<evidence type="ECO:0000313" key="1">
    <source>
        <dbReference type="EMBL" id="GAA1947531.1"/>
    </source>
</evidence>
<name>A0ABN2Q9Y8_9PSEU</name>
<accession>A0ABN2Q9Y8</accession>
<proteinExistence type="predicted"/>
<dbReference type="EMBL" id="BAAANN010000004">
    <property type="protein sequence ID" value="GAA1947531.1"/>
    <property type="molecule type" value="Genomic_DNA"/>
</dbReference>
<organism evidence="1 2">
    <name type="scientific">Amycolatopsis minnesotensis</name>
    <dbReference type="NCBI Taxonomy" id="337894"/>
    <lineage>
        <taxon>Bacteria</taxon>
        <taxon>Bacillati</taxon>
        <taxon>Actinomycetota</taxon>
        <taxon>Actinomycetes</taxon>
        <taxon>Pseudonocardiales</taxon>
        <taxon>Pseudonocardiaceae</taxon>
        <taxon>Amycolatopsis</taxon>
    </lineage>
</organism>
<dbReference type="Proteomes" id="UP001501116">
    <property type="component" value="Unassembled WGS sequence"/>
</dbReference>
<gene>
    <name evidence="1" type="ORF">GCM10009754_14680</name>
</gene>
<reference evidence="1 2" key="1">
    <citation type="journal article" date="2019" name="Int. J. Syst. Evol. Microbiol.">
        <title>The Global Catalogue of Microorganisms (GCM) 10K type strain sequencing project: providing services to taxonomists for standard genome sequencing and annotation.</title>
        <authorList>
            <consortium name="The Broad Institute Genomics Platform"/>
            <consortium name="The Broad Institute Genome Sequencing Center for Infectious Disease"/>
            <person name="Wu L."/>
            <person name="Ma J."/>
        </authorList>
    </citation>
    <scope>NUCLEOTIDE SEQUENCE [LARGE SCALE GENOMIC DNA]</scope>
    <source>
        <strain evidence="1 2">JCM 14545</strain>
    </source>
</reference>
<sequence length="110" mass="10618">MGESDAAIWPLRGGWGGSVDALKGALGEWDAVKGAFGACAGGGPYRAGLVGIRGAVVAFVAVMVVIGGHTTTSAAKGAAGLDSPKGALGESDAAIWPLAVDGVAALMPGR</sequence>
<protein>
    <submittedName>
        <fullName evidence="1">Uncharacterized protein</fullName>
    </submittedName>
</protein>
<evidence type="ECO:0000313" key="2">
    <source>
        <dbReference type="Proteomes" id="UP001501116"/>
    </source>
</evidence>